<keyword evidence="2" id="KW-0560">Oxidoreductase</keyword>
<organism evidence="3 4">
    <name type="scientific">Zopfia rhizophila CBS 207.26</name>
    <dbReference type="NCBI Taxonomy" id="1314779"/>
    <lineage>
        <taxon>Eukaryota</taxon>
        <taxon>Fungi</taxon>
        <taxon>Dikarya</taxon>
        <taxon>Ascomycota</taxon>
        <taxon>Pezizomycotina</taxon>
        <taxon>Dothideomycetes</taxon>
        <taxon>Dothideomycetes incertae sedis</taxon>
        <taxon>Zopfiaceae</taxon>
        <taxon>Zopfia</taxon>
    </lineage>
</organism>
<accession>A0A6A6ENB2</accession>
<dbReference type="InterPro" id="IPR036291">
    <property type="entry name" value="NAD(P)-bd_dom_sf"/>
</dbReference>
<comment type="similarity">
    <text evidence="1">Belongs to the short-chain dehydrogenases/reductases (SDR) family.</text>
</comment>
<dbReference type="InterPro" id="IPR002347">
    <property type="entry name" value="SDR_fam"/>
</dbReference>
<dbReference type="AlphaFoldDB" id="A0A6A6ENB2"/>
<dbReference type="Gene3D" id="3.40.50.720">
    <property type="entry name" value="NAD(P)-binding Rossmann-like Domain"/>
    <property type="match status" value="1"/>
</dbReference>
<dbReference type="OrthoDB" id="191139at2759"/>
<protein>
    <submittedName>
        <fullName evidence="3">Short-chain dehydrogenase</fullName>
    </submittedName>
</protein>
<dbReference type="GO" id="GO:0016491">
    <property type="term" value="F:oxidoreductase activity"/>
    <property type="evidence" value="ECO:0007669"/>
    <property type="project" value="UniProtKB-KW"/>
</dbReference>
<evidence type="ECO:0000256" key="2">
    <source>
        <dbReference type="ARBA" id="ARBA00023002"/>
    </source>
</evidence>
<evidence type="ECO:0000256" key="1">
    <source>
        <dbReference type="ARBA" id="ARBA00006484"/>
    </source>
</evidence>
<dbReference type="EMBL" id="ML994613">
    <property type="protein sequence ID" value="KAF2193657.1"/>
    <property type="molecule type" value="Genomic_DNA"/>
</dbReference>
<proteinExistence type="inferred from homology"/>
<reference evidence="3" key="1">
    <citation type="journal article" date="2020" name="Stud. Mycol.">
        <title>101 Dothideomycetes genomes: a test case for predicting lifestyles and emergence of pathogens.</title>
        <authorList>
            <person name="Haridas S."/>
            <person name="Albert R."/>
            <person name="Binder M."/>
            <person name="Bloem J."/>
            <person name="Labutti K."/>
            <person name="Salamov A."/>
            <person name="Andreopoulos B."/>
            <person name="Baker S."/>
            <person name="Barry K."/>
            <person name="Bills G."/>
            <person name="Bluhm B."/>
            <person name="Cannon C."/>
            <person name="Castanera R."/>
            <person name="Culley D."/>
            <person name="Daum C."/>
            <person name="Ezra D."/>
            <person name="Gonzalez J."/>
            <person name="Henrissat B."/>
            <person name="Kuo A."/>
            <person name="Liang C."/>
            <person name="Lipzen A."/>
            <person name="Lutzoni F."/>
            <person name="Magnuson J."/>
            <person name="Mondo S."/>
            <person name="Nolan M."/>
            <person name="Ohm R."/>
            <person name="Pangilinan J."/>
            <person name="Park H.-J."/>
            <person name="Ramirez L."/>
            <person name="Alfaro M."/>
            <person name="Sun H."/>
            <person name="Tritt A."/>
            <person name="Yoshinaga Y."/>
            <person name="Zwiers L.-H."/>
            <person name="Turgeon B."/>
            <person name="Goodwin S."/>
            <person name="Spatafora J."/>
            <person name="Crous P."/>
            <person name="Grigoriev I."/>
        </authorList>
    </citation>
    <scope>NUCLEOTIDE SEQUENCE</scope>
    <source>
        <strain evidence="3">CBS 207.26</strain>
    </source>
</reference>
<sequence length="290" mass="31142">MFDATATSEQVIGTFASQIKGRTFVITGAGKPSIGSQIATSLAKKSPAHILIVSRTVKKVELALEDVGAIDPSVKTTFVQVDLSDHDSVRRAAKEILAAAPKIDVLINSAGNMALKEYSVDKQGIEMQLSGNHVGHFLLTNLLVPALLAAGSETGLARVVNLTSSGYQISPFRFNDYNYSGGKEYDPWTGYGQAKTANILFAFGLAKRLKSCGVTATAIHPGYNNDTQLGSHLTMEDYYGIFPAMKKNTGKDFEFEEPRSKTYTQIAATTLIAALDPEIPEKSPAYLANS</sequence>
<name>A0A6A6ENB2_9PEZI</name>
<gene>
    <name evidence="3" type="ORF">K469DRAFT_712449</name>
</gene>
<dbReference type="Proteomes" id="UP000800200">
    <property type="component" value="Unassembled WGS sequence"/>
</dbReference>
<dbReference type="PANTHER" id="PTHR24320">
    <property type="entry name" value="RETINOL DEHYDROGENASE"/>
    <property type="match status" value="1"/>
</dbReference>
<dbReference type="PANTHER" id="PTHR24320:SF283">
    <property type="entry name" value="RETINOL DEHYDROGENASE 11"/>
    <property type="match status" value="1"/>
</dbReference>
<dbReference type="Pfam" id="PF00106">
    <property type="entry name" value="adh_short"/>
    <property type="match status" value="1"/>
</dbReference>
<evidence type="ECO:0000313" key="4">
    <source>
        <dbReference type="Proteomes" id="UP000800200"/>
    </source>
</evidence>
<evidence type="ECO:0000313" key="3">
    <source>
        <dbReference type="EMBL" id="KAF2193657.1"/>
    </source>
</evidence>
<keyword evidence="4" id="KW-1185">Reference proteome</keyword>
<dbReference type="SUPFAM" id="SSF51735">
    <property type="entry name" value="NAD(P)-binding Rossmann-fold domains"/>
    <property type="match status" value="1"/>
</dbReference>